<keyword evidence="4" id="KW-0472">Membrane</keyword>
<comment type="caution">
    <text evidence="6">The sequence shown here is derived from an EMBL/GenBank/DDBJ whole genome shotgun (WGS) entry which is preliminary data.</text>
</comment>
<organism evidence="6 7">
    <name type="scientific">Halobacterium bonnevillei</name>
    <dbReference type="NCBI Taxonomy" id="2692200"/>
    <lineage>
        <taxon>Archaea</taxon>
        <taxon>Methanobacteriati</taxon>
        <taxon>Methanobacteriota</taxon>
        <taxon>Stenosarchaea group</taxon>
        <taxon>Halobacteria</taxon>
        <taxon>Halobacteriales</taxon>
        <taxon>Halobacteriaceae</taxon>
        <taxon>Halobacterium</taxon>
    </lineage>
</organism>
<evidence type="ECO:0000256" key="2">
    <source>
        <dbReference type="ARBA" id="ARBA00022692"/>
    </source>
</evidence>
<dbReference type="Proteomes" id="UP000471521">
    <property type="component" value="Unassembled WGS sequence"/>
</dbReference>
<accession>A0A6B0SG78</accession>
<protein>
    <submittedName>
        <fullName evidence="6">DUF4149 domain-containing protein</fullName>
    </submittedName>
</protein>
<proteinExistence type="predicted"/>
<gene>
    <name evidence="6" type="ORF">GRX66_09175</name>
</gene>
<dbReference type="GO" id="GO:0016020">
    <property type="term" value="C:membrane"/>
    <property type="evidence" value="ECO:0007669"/>
    <property type="project" value="UniProtKB-SubCell"/>
</dbReference>
<evidence type="ECO:0000313" key="7">
    <source>
        <dbReference type="Proteomes" id="UP000471521"/>
    </source>
</evidence>
<keyword evidence="7" id="KW-1185">Reference proteome</keyword>
<dbReference type="Pfam" id="PF13664">
    <property type="entry name" value="DUF4149"/>
    <property type="match status" value="1"/>
</dbReference>
<name>A0A6B0SG78_9EURY</name>
<keyword evidence="3" id="KW-1133">Transmembrane helix</keyword>
<evidence type="ECO:0000256" key="1">
    <source>
        <dbReference type="ARBA" id="ARBA00004370"/>
    </source>
</evidence>
<keyword evidence="2" id="KW-0812">Transmembrane</keyword>
<feature type="domain" description="TMEM205-like" evidence="5">
    <location>
        <begin position="1"/>
        <end position="42"/>
    </location>
</feature>
<evidence type="ECO:0000259" key="5">
    <source>
        <dbReference type="Pfam" id="PF13664"/>
    </source>
</evidence>
<dbReference type="EMBL" id="WUUU01000061">
    <property type="protein sequence ID" value="MXR20764.1"/>
    <property type="molecule type" value="Genomic_DNA"/>
</dbReference>
<dbReference type="AlphaFoldDB" id="A0A6B0SG78"/>
<evidence type="ECO:0000256" key="4">
    <source>
        <dbReference type="ARBA" id="ARBA00023136"/>
    </source>
</evidence>
<reference evidence="6 7" key="1">
    <citation type="submission" date="2019-12" db="EMBL/GenBank/DDBJ databases">
        <title>Isolation and characterization of three novel carbon monoxide-oxidizing members of Halobacteria from salione crusts and soils.</title>
        <authorList>
            <person name="Myers M.R."/>
            <person name="King G.M."/>
        </authorList>
    </citation>
    <scope>NUCLEOTIDE SEQUENCE [LARGE SCALE GENOMIC DNA]</scope>
    <source>
        <strain evidence="6 7">PCN9</strain>
    </source>
</reference>
<feature type="non-terminal residue" evidence="6">
    <location>
        <position position="1"/>
    </location>
</feature>
<dbReference type="InterPro" id="IPR025423">
    <property type="entry name" value="TMEM205-like"/>
</dbReference>
<evidence type="ECO:0000313" key="6">
    <source>
        <dbReference type="EMBL" id="MXR20764.1"/>
    </source>
</evidence>
<evidence type="ECO:0000256" key="3">
    <source>
        <dbReference type="ARBA" id="ARBA00022989"/>
    </source>
</evidence>
<dbReference type="OrthoDB" id="270095at2157"/>
<comment type="subcellular location">
    <subcellularLocation>
        <location evidence="1">Membrane</location>
    </subcellularLocation>
</comment>
<sequence length="175" mass="18055">WLGSIVFFSLIAAPALFDELGQERAGDAVNVVFPKYYAFGVADGGRGFLPAAGTVGLGFGGVTPLGARIVALAPLVLQAFDRRAGGVGAALHAVVDSFEFADVPVERLDGGVEGVHAGGEFADSLVEGVESLVDGSRVREVRNWRLAVGQRALHGSQPLVGVVVGHASGWFRSGT</sequence>